<protein>
    <recommendedName>
        <fullName evidence="3 10">Isopentenyl-diphosphate Delta-isomerase</fullName>
        <shortName evidence="10">IPP isomerase</shortName>
        <ecNumber evidence="3 10">5.3.3.2</ecNumber>
    </recommendedName>
    <alternativeName>
        <fullName evidence="10">IPP:DMAPP isomerase</fullName>
    </alternativeName>
    <alternativeName>
        <fullName evidence="10">Isopentenyl pyrophosphate isomerase</fullName>
    </alternativeName>
</protein>
<evidence type="ECO:0000256" key="9">
    <source>
        <dbReference type="ARBA" id="ARBA00023235"/>
    </source>
</evidence>
<comment type="cofactor">
    <cofactor evidence="10">
        <name>Mn(2+)</name>
        <dbReference type="ChEBI" id="CHEBI:29035"/>
    </cofactor>
    <text evidence="10">Binds 1 Mn(2+) ion per subunit.</text>
</comment>
<keyword evidence="8 10" id="KW-0414">Isoprene biosynthesis</keyword>
<comment type="catalytic activity">
    <reaction evidence="10">
        <text>isopentenyl diphosphate = dimethylallyl diphosphate</text>
        <dbReference type="Rhea" id="RHEA:23284"/>
        <dbReference type="ChEBI" id="CHEBI:57623"/>
        <dbReference type="ChEBI" id="CHEBI:128769"/>
        <dbReference type="EC" id="5.3.3.2"/>
    </reaction>
</comment>
<dbReference type="Gene3D" id="3.90.79.10">
    <property type="entry name" value="Nucleoside Triphosphate Pyrophosphohydrolase"/>
    <property type="match status" value="1"/>
</dbReference>
<feature type="binding site" evidence="10">
    <location>
        <position position="118"/>
    </location>
    <ligand>
        <name>Mn(2+)</name>
        <dbReference type="ChEBI" id="CHEBI:29035"/>
    </ligand>
</feature>
<accession>A0ABT3CMV5</accession>
<organism evidence="12 13">
    <name type="scientific">Mycolicibacterium komossense</name>
    <dbReference type="NCBI Taxonomy" id="1779"/>
    <lineage>
        <taxon>Bacteria</taxon>
        <taxon>Bacillati</taxon>
        <taxon>Actinomycetota</taxon>
        <taxon>Actinomycetes</taxon>
        <taxon>Mycobacteriales</taxon>
        <taxon>Mycobacteriaceae</taxon>
        <taxon>Mycolicibacterium</taxon>
    </lineage>
</organism>
<feature type="active site" evidence="10">
    <location>
        <position position="71"/>
    </location>
</feature>
<keyword evidence="13" id="KW-1185">Reference proteome</keyword>
<feature type="binding site" evidence="10">
    <location>
        <position position="73"/>
    </location>
    <ligand>
        <name>Mn(2+)</name>
        <dbReference type="ChEBI" id="CHEBI:29035"/>
    </ligand>
</feature>
<keyword evidence="5 10" id="KW-0479">Metal-binding</keyword>
<evidence type="ECO:0000256" key="10">
    <source>
        <dbReference type="HAMAP-Rule" id="MF_00202"/>
    </source>
</evidence>
<dbReference type="InterPro" id="IPR056375">
    <property type="entry name" value="Idi_bact"/>
</dbReference>
<feature type="binding site" evidence="10">
    <location>
        <position position="36"/>
    </location>
    <ligand>
        <name>Mn(2+)</name>
        <dbReference type="ChEBI" id="CHEBI:29035"/>
    </ligand>
</feature>
<evidence type="ECO:0000313" key="13">
    <source>
        <dbReference type="Proteomes" id="UP001526201"/>
    </source>
</evidence>
<dbReference type="RefSeq" id="WP_264072037.1">
    <property type="nucleotide sequence ID" value="NZ_JACKTY010000052.1"/>
</dbReference>
<dbReference type="PANTHER" id="PTHR10885:SF0">
    <property type="entry name" value="ISOPENTENYL-DIPHOSPHATE DELTA-ISOMERASE"/>
    <property type="match status" value="1"/>
</dbReference>
<reference evidence="12 13" key="1">
    <citation type="journal article" date="2022" name="BMC Genomics">
        <title>Comparative genome analysis of mycobacteria focusing on tRNA and non-coding RNA.</title>
        <authorList>
            <person name="Behra P.R.K."/>
            <person name="Pettersson B.M.F."/>
            <person name="Ramesh M."/>
            <person name="Das S."/>
            <person name="Dasgupta S."/>
            <person name="Kirsebom L.A."/>
        </authorList>
    </citation>
    <scope>NUCLEOTIDE SEQUENCE [LARGE SCALE GENOMIC DNA]</scope>
    <source>
        <strain evidence="12 13">DSM 44078</strain>
    </source>
</reference>
<feature type="domain" description="Nudix hydrolase" evidence="11">
    <location>
        <begin position="34"/>
        <end position="167"/>
    </location>
</feature>
<comment type="cofactor">
    <cofactor evidence="10">
        <name>Mg(2+)</name>
        <dbReference type="ChEBI" id="CHEBI:18420"/>
    </cofactor>
    <text evidence="10">Binds 1 Mg(2+) ion per subunit. The magnesium ion binds only when substrate is bound.</text>
</comment>
<comment type="caution">
    <text evidence="12">The sequence shown here is derived from an EMBL/GenBank/DDBJ whole genome shotgun (WGS) entry which is preliminary data.</text>
</comment>
<proteinExistence type="inferred from homology"/>
<dbReference type="HAMAP" id="MF_00202">
    <property type="entry name" value="Idi"/>
    <property type="match status" value="1"/>
</dbReference>
<dbReference type="NCBIfam" id="TIGR02150">
    <property type="entry name" value="IPP_isom_1"/>
    <property type="match status" value="1"/>
</dbReference>
<dbReference type="EMBL" id="JACKTY010000052">
    <property type="protein sequence ID" value="MCV7230737.1"/>
    <property type="molecule type" value="Genomic_DNA"/>
</dbReference>
<keyword evidence="6 10" id="KW-0460">Magnesium</keyword>
<sequence length="181" mass="19442">MSPVNSSELVVLLDEAGQSIGSALKSAVHHSQTPLHLAFSCYLFDEGGRVLMTRRALDKRTFPGVWTNSFCGHPGPDEAVPDAVLRRANQELGLGIADLRCVLPDFRYHAVAADGVVENEVCPVFCGRAVGTVNADPAEIMESVWVPWHQLRAVADSGWAISPWSAEQIPLLEGAGVGRQG</sequence>
<name>A0ABT3CMV5_9MYCO</name>
<evidence type="ECO:0000256" key="6">
    <source>
        <dbReference type="ARBA" id="ARBA00022842"/>
    </source>
</evidence>
<evidence type="ECO:0000256" key="2">
    <source>
        <dbReference type="ARBA" id="ARBA00007579"/>
    </source>
</evidence>
<feature type="binding site" evidence="10">
    <location>
        <position position="29"/>
    </location>
    <ligand>
        <name>Mn(2+)</name>
        <dbReference type="ChEBI" id="CHEBI:29035"/>
    </ligand>
</feature>
<evidence type="ECO:0000313" key="12">
    <source>
        <dbReference type="EMBL" id="MCV7230737.1"/>
    </source>
</evidence>
<dbReference type="PROSITE" id="PS51462">
    <property type="entry name" value="NUDIX"/>
    <property type="match status" value="1"/>
</dbReference>
<gene>
    <name evidence="10 12" type="primary">idi</name>
    <name evidence="12" type="ORF">H7J73_32510</name>
</gene>
<dbReference type="CDD" id="cd02885">
    <property type="entry name" value="NUDIX_IPP_Isomerase"/>
    <property type="match status" value="1"/>
</dbReference>
<dbReference type="GO" id="GO:0004452">
    <property type="term" value="F:isopentenyl-diphosphate delta-isomerase activity"/>
    <property type="evidence" value="ECO:0007669"/>
    <property type="project" value="UniProtKB-EC"/>
</dbReference>
<dbReference type="NCBIfam" id="NF002995">
    <property type="entry name" value="PRK03759.1"/>
    <property type="match status" value="1"/>
</dbReference>
<dbReference type="InterPro" id="IPR015797">
    <property type="entry name" value="NUDIX_hydrolase-like_dom_sf"/>
</dbReference>
<feature type="binding site" evidence="10">
    <location>
        <position position="120"/>
    </location>
    <ligand>
        <name>Mn(2+)</name>
        <dbReference type="ChEBI" id="CHEBI:29035"/>
    </ligand>
</feature>
<evidence type="ECO:0000256" key="5">
    <source>
        <dbReference type="ARBA" id="ARBA00022723"/>
    </source>
</evidence>
<dbReference type="InterPro" id="IPR011876">
    <property type="entry name" value="IsopentenylPP_isomerase_typ1"/>
</dbReference>
<keyword evidence="7 10" id="KW-0464">Manganese</keyword>
<dbReference type="PANTHER" id="PTHR10885">
    <property type="entry name" value="ISOPENTENYL-DIPHOSPHATE DELTA-ISOMERASE"/>
    <property type="match status" value="1"/>
</dbReference>
<comment type="function">
    <text evidence="10">Catalyzes the 1,3-allylic rearrangement of the homoallylic substrate isopentenyl (IPP) to its highly electrophilic allylic isomer, dimethylallyl diphosphate (DMAPP).</text>
</comment>
<comment type="similarity">
    <text evidence="2 10">Belongs to the IPP isomerase type 1 family.</text>
</comment>
<dbReference type="Pfam" id="PF00293">
    <property type="entry name" value="NUDIX"/>
    <property type="match status" value="1"/>
</dbReference>
<dbReference type="InterPro" id="IPR000086">
    <property type="entry name" value="NUDIX_hydrolase_dom"/>
</dbReference>
<keyword evidence="4 10" id="KW-0963">Cytoplasm</keyword>
<comment type="subcellular location">
    <subcellularLocation>
        <location evidence="10">Cytoplasm</location>
    </subcellularLocation>
</comment>
<dbReference type="Proteomes" id="UP001526201">
    <property type="component" value="Unassembled WGS sequence"/>
</dbReference>
<keyword evidence="9 10" id="KW-0413">Isomerase</keyword>
<evidence type="ECO:0000256" key="8">
    <source>
        <dbReference type="ARBA" id="ARBA00023229"/>
    </source>
</evidence>
<dbReference type="PIRSF" id="PIRSF018427">
    <property type="entry name" value="Isopntndiph_ism"/>
    <property type="match status" value="1"/>
</dbReference>
<feature type="binding site" evidence="10">
    <location>
        <position position="91"/>
    </location>
    <ligand>
        <name>Mg(2+)</name>
        <dbReference type="ChEBI" id="CHEBI:18420"/>
    </ligand>
</feature>
<evidence type="ECO:0000256" key="4">
    <source>
        <dbReference type="ARBA" id="ARBA00022490"/>
    </source>
</evidence>
<dbReference type="SUPFAM" id="SSF55811">
    <property type="entry name" value="Nudix"/>
    <property type="match status" value="1"/>
</dbReference>
<evidence type="ECO:0000259" key="11">
    <source>
        <dbReference type="PROSITE" id="PS51462"/>
    </source>
</evidence>
<evidence type="ECO:0000256" key="3">
    <source>
        <dbReference type="ARBA" id="ARBA00012057"/>
    </source>
</evidence>
<evidence type="ECO:0000256" key="7">
    <source>
        <dbReference type="ARBA" id="ARBA00023211"/>
    </source>
</evidence>
<dbReference type="EC" id="5.3.3.2" evidence="3 10"/>
<comment type="pathway">
    <text evidence="1 10">Isoprenoid biosynthesis; dimethylallyl diphosphate biosynthesis; dimethylallyl diphosphate from isopentenyl diphosphate: step 1/1.</text>
</comment>
<feature type="active site" evidence="10">
    <location>
        <position position="120"/>
    </location>
</feature>
<evidence type="ECO:0000256" key="1">
    <source>
        <dbReference type="ARBA" id="ARBA00004826"/>
    </source>
</evidence>